<dbReference type="EMBL" id="WAGX01000006">
    <property type="protein sequence ID" value="KAB1436561.1"/>
    <property type="molecule type" value="Genomic_DNA"/>
</dbReference>
<feature type="coiled-coil region" evidence="4">
    <location>
        <begin position="449"/>
        <end position="500"/>
    </location>
</feature>
<organism evidence="6 7">
    <name type="scientific">Candidatus Galacturonatibacter soehngenii</name>
    <dbReference type="NCBI Taxonomy" id="2307010"/>
    <lineage>
        <taxon>Bacteria</taxon>
        <taxon>Bacillati</taxon>
        <taxon>Bacillota</taxon>
        <taxon>Clostridia</taxon>
        <taxon>Lachnospirales</taxon>
        <taxon>Lachnospiraceae</taxon>
        <taxon>Candidatus Galacturonatibacter</taxon>
    </lineage>
</organism>
<evidence type="ECO:0000256" key="1">
    <source>
        <dbReference type="ARBA" id="ARBA00006930"/>
    </source>
</evidence>
<dbReference type="PANTHER" id="PTHR32114:SF2">
    <property type="entry name" value="ABC TRANSPORTER ABCH.3"/>
    <property type="match status" value="1"/>
</dbReference>
<dbReference type="PROSITE" id="PS00675">
    <property type="entry name" value="SIGMA54_INTERACT_1"/>
    <property type="match status" value="1"/>
</dbReference>
<evidence type="ECO:0000256" key="4">
    <source>
        <dbReference type="SAM" id="Coils"/>
    </source>
</evidence>
<feature type="coiled-coil region" evidence="4">
    <location>
        <begin position="394"/>
        <end position="421"/>
    </location>
</feature>
<dbReference type="Pfam" id="PF13476">
    <property type="entry name" value="AAA_23"/>
    <property type="match status" value="1"/>
</dbReference>
<dbReference type="Gene3D" id="3.40.50.300">
    <property type="entry name" value="P-loop containing nucleotide triphosphate hydrolases"/>
    <property type="match status" value="2"/>
</dbReference>
<dbReference type="AlphaFoldDB" id="A0A7V7QIP6"/>
<comment type="caution">
    <text evidence="6">The sequence shown here is derived from an EMBL/GenBank/DDBJ whole genome shotgun (WGS) entry which is preliminary data.</text>
</comment>
<evidence type="ECO:0000256" key="3">
    <source>
        <dbReference type="ARBA" id="ARBA00013368"/>
    </source>
</evidence>
<comment type="subunit">
    <text evidence="2">Heterodimer of SbcC and SbcD.</text>
</comment>
<evidence type="ECO:0000313" key="7">
    <source>
        <dbReference type="Proteomes" id="UP000461768"/>
    </source>
</evidence>
<dbReference type="PANTHER" id="PTHR32114">
    <property type="entry name" value="ABC TRANSPORTER ABCH.3"/>
    <property type="match status" value="1"/>
</dbReference>
<dbReference type="SUPFAM" id="SSF52540">
    <property type="entry name" value="P-loop containing nucleoside triphosphate hydrolases"/>
    <property type="match status" value="1"/>
</dbReference>
<feature type="coiled-coil region" evidence="4">
    <location>
        <begin position="786"/>
        <end position="835"/>
    </location>
</feature>
<keyword evidence="7" id="KW-1185">Reference proteome</keyword>
<dbReference type="OrthoDB" id="9795626at2"/>
<dbReference type="Proteomes" id="UP000461768">
    <property type="component" value="Unassembled WGS sequence"/>
</dbReference>
<proteinExistence type="inferred from homology"/>
<dbReference type="InterPro" id="IPR025662">
    <property type="entry name" value="Sigma_54_int_dom_ATP-bd_1"/>
</dbReference>
<sequence>MKPLKIIMSAFGPYKKATTLDFNLLGNQGLFLITGDTGAGKTTIFDAISFALFGETSTTTRTVDTLRSDFASPDTKTYIELTFLHKNKIYTITRNPKYERPKKNGDGYTTESADAILQLPNNDVVTGYRDVNAKIIDLLGIHYKQFKQIAMIAQGEFLALLLADSKERGDIFRRVFQTQLYQNTQHILKDREREAKKACETLEQSIMSSIAFISCPTDESGESLNSKLEKADIHNALEILSELTKLIESDFKKKNSFTKEVTQLNLNLSNLITQITNARYVNQAFDALLTATQNKNLLDEKKEVYHSQKQILQNAEKARLKVHPLESSYLKEKENEASLQNDLKNLTLQIQLQEKELETATAAYQLEQSKDNVREQLATSIDSYTKMLSNYDLVGKVQAELAQLEQEQKTLLAKSNHIDQQILQGQEQKVNLSNVLDRLESVEVKASVCSQEQEQLTSAQNEVKRLITLCKTLVTLEKENSLLEEKYLSLEAEYKSATSRYTQCEIAFYRNQAGLLALSLVEGEACPVCGSKEHPQKAVLPENAPKEEELNLLKESMEDTRTNLVELGKAFELKKKEFNMRQEDLFNNALTYFPDFDTTITLEDLLEKLDNKLIHIEDKKHANELEFLEVKKQINYKKECKEKLSTLEQTLHDLNLKKSELEQAKTNLLSTLSIKQGELKTRKSSLEYEDKNQVVLLIQTCTQQLNELKASLKKAEESFHTLKNLLESNKRLFEDYQIRLAKIHLLKEQAYVLFTKELSACNFDSIESYHDYLLEDEQIEALKDFIFEYENNRKTLELDIQRLMNETKDKQKQDITLLEERKITLEHQKHRLEALIQQYATRLGTNEPIAKALDKSLHSIGALWTQYLTISNLSKTANGELSGKQKIAFEQYVQASYFNQILIEANKRLKIMTSHRFELLRREESSDLRSQTGLELDVMDYYTGRIRSVKSLSGGESFKASLALALGLSDVIQSYAGGVEIDTLFIDEGFGALDAESLEQAIQTLAGLASGNRLVGIISHVSELKERIDRQIVIEKNKAGSNIRILT</sequence>
<reference evidence="6 7" key="1">
    <citation type="submission" date="2019-09" db="EMBL/GenBank/DDBJ databases">
        <authorList>
            <person name="Valk L.C."/>
        </authorList>
    </citation>
    <scope>NUCLEOTIDE SEQUENCE [LARGE SCALE GENOMIC DNA]</scope>
    <source>
        <strain evidence="6">GalUA</strain>
    </source>
</reference>
<dbReference type="GO" id="GO:0006302">
    <property type="term" value="P:double-strand break repair"/>
    <property type="evidence" value="ECO:0007669"/>
    <property type="project" value="InterPro"/>
</dbReference>
<feature type="domain" description="Rad50/SbcC-type AAA" evidence="5">
    <location>
        <begin position="5"/>
        <end position="273"/>
    </location>
</feature>
<dbReference type="RefSeq" id="WP_151146826.1">
    <property type="nucleotide sequence ID" value="NZ_WAGX01000006.1"/>
</dbReference>
<accession>A0A7V7QIP6</accession>
<evidence type="ECO:0000313" key="6">
    <source>
        <dbReference type="EMBL" id="KAB1436561.1"/>
    </source>
</evidence>
<reference evidence="6 7" key="2">
    <citation type="submission" date="2020-02" db="EMBL/GenBank/DDBJ databases">
        <title>Candidatus Galacturonibacter soehngenii shows hetero-acetogenic catabolism of galacturonic acid but lacks a canonical carbon monoxide dehydrogenase/acetyl-CoA synthase complex.</title>
        <authorList>
            <person name="Diender M."/>
            <person name="Stouten G.R."/>
            <person name="Petersen J.F."/>
            <person name="Nielsen P.H."/>
            <person name="Dueholm M.S."/>
            <person name="Pronk J.T."/>
            <person name="Van Loosdrecht M.C.M."/>
        </authorList>
    </citation>
    <scope>NUCLEOTIDE SEQUENCE [LARGE SCALE GENOMIC DNA]</scope>
    <source>
        <strain evidence="6">GalUA</strain>
    </source>
</reference>
<dbReference type="InterPro" id="IPR038729">
    <property type="entry name" value="Rad50/SbcC_AAA"/>
</dbReference>
<dbReference type="InterPro" id="IPR027417">
    <property type="entry name" value="P-loop_NTPase"/>
</dbReference>
<feature type="coiled-coil region" evidence="4">
    <location>
        <begin position="637"/>
        <end position="671"/>
    </location>
</feature>
<keyword evidence="4" id="KW-0175">Coiled coil</keyword>
<protein>
    <recommendedName>
        <fullName evidence="3">Nuclease SbcCD subunit C</fullName>
    </recommendedName>
</protein>
<dbReference type="GO" id="GO:0016887">
    <property type="term" value="F:ATP hydrolysis activity"/>
    <property type="evidence" value="ECO:0007669"/>
    <property type="project" value="InterPro"/>
</dbReference>
<dbReference type="Pfam" id="PF13558">
    <property type="entry name" value="SbcC_Walker_B"/>
    <property type="match status" value="1"/>
</dbReference>
<name>A0A7V7QIP6_9FIRM</name>
<feature type="coiled-coil region" evidence="4">
    <location>
        <begin position="698"/>
        <end position="725"/>
    </location>
</feature>
<feature type="coiled-coil region" evidence="4">
    <location>
        <begin position="298"/>
        <end position="370"/>
    </location>
</feature>
<comment type="similarity">
    <text evidence="1">Belongs to the SMC family. SbcC subfamily.</text>
</comment>
<evidence type="ECO:0000259" key="5">
    <source>
        <dbReference type="Pfam" id="PF13476"/>
    </source>
</evidence>
<gene>
    <name evidence="6" type="ORF">F7O84_14460</name>
</gene>
<evidence type="ECO:0000256" key="2">
    <source>
        <dbReference type="ARBA" id="ARBA00011322"/>
    </source>
</evidence>